<keyword evidence="1 2" id="KW-0378">Hydrolase</keyword>
<dbReference type="KEGG" id="sdyn:Mal52_45730"/>
<dbReference type="GO" id="GO:0004113">
    <property type="term" value="F:2',3'-cyclic-nucleotide 3'-phosphodiesterase activity"/>
    <property type="evidence" value="ECO:0007669"/>
    <property type="project" value="InterPro"/>
</dbReference>
<dbReference type="HAMAP" id="MF_01940">
    <property type="entry name" value="RNA_CPDase"/>
    <property type="match status" value="1"/>
</dbReference>
<dbReference type="GO" id="GO:0008664">
    <property type="term" value="F:RNA 2',3'-cyclic 3'-phosphodiesterase activity"/>
    <property type="evidence" value="ECO:0007669"/>
    <property type="project" value="UniProtKB-EC"/>
</dbReference>
<evidence type="ECO:0000256" key="1">
    <source>
        <dbReference type="ARBA" id="ARBA00022801"/>
    </source>
</evidence>
<dbReference type="Pfam" id="PF13563">
    <property type="entry name" value="2_5_RNA_ligase2"/>
    <property type="match status" value="1"/>
</dbReference>
<dbReference type="SUPFAM" id="SSF55144">
    <property type="entry name" value="LigT-like"/>
    <property type="match status" value="1"/>
</dbReference>
<sequence>MLRTFLAFRIAANPKLQRVHADLGELGRSVRPVVPENWHVTLKFLGDTQESMLAPLTAILEEAAAGREPFLVDLHGLGVFPHLRRPNVVWVGLRTDAGLGELVETFNERLAPLGFPRETRPFAPHLTVARIKGTAPVELATYVANNANTDYGSHIVESLELYQSELTSRGARYTVMATAELR</sequence>
<feature type="active site" description="Proton acceptor" evidence="2">
    <location>
        <position position="125"/>
    </location>
</feature>
<evidence type="ECO:0000313" key="3">
    <source>
        <dbReference type="EMBL" id="QDU46076.1"/>
    </source>
</evidence>
<dbReference type="EMBL" id="CP036276">
    <property type="protein sequence ID" value="QDU46076.1"/>
    <property type="molecule type" value="Genomic_DNA"/>
</dbReference>
<comment type="function">
    <text evidence="2">Hydrolyzes RNA 2',3'-cyclic phosphodiester to an RNA 2'-phosphomonoester.</text>
</comment>
<comment type="similarity">
    <text evidence="2">Belongs to the 2H phosphoesterase superfamily. ThpR family.</text>
</comment>
<gene>
    <name evidence="3" type="primary">ligT</name>
    <name evidence="3" type="ORF">Mal52_45730</name>
</gene>
<organism evidence="3 4">
    <name type="scientific">Symmachiella dynata</name>
    <dbReference type="NCBI Taxonomy" id="2527995"/>
    <lineage>
        <taxon>Bacteria</taxon>
        <taxon>Pseudomonadati</taxon>
        <taxon>Planctomycetota</taxon>
        <taxon>Planctomycetia</taxon>
        <taxon>Planctomycetales</taxon>
        <taxon>Planctomycetaceae</taxon>
        <taxon>Symmachiella</taxon>
    </lineage>
</organism>
<protein>
    <recommendedName>
        <fullName evidence="2">RNA 2',3'-cyclic phosphodiesterase</fullName>
        <shortName evidence="2">RNA 2',3'-CPDase</shortName>
        <ecNumber evidence="2">3.1.4.58</ecNumber>
    </recommendedName>
</protein>
<dbReference type="RefSeq" id="WP_197534381.1">
    <property type="nucleotide sequence ID" value="NZ_CP036276.1"/>
</dbReference>
<comment type="catalytic activity">
    <reaction evidence="2">
        <text>a 3'-end 2',3'-cyclophospho-ribonucleotide-RNA + H2O = a 3'-end 2'-phospho-ribonucleotide-RNA + H(+)</text>
        <dbReference type="Rhea" id="RHEA:11828"/>
        <dbReference type="Rhea" id="RHEA-COMP:10464"/>
        <dbReference type="Rhea" id="RHEA-COMP:17353"/>
        <dbReference type="ChEBI" id="CHEBI:15377"/>
        <dbReference type="ChEBI" id="CHEBI:15378"/>
        <dbReference type="ChEBI" id="CHEBI:83064"/>
        <dbReference type="ChEBI" id="CHEBI:173113"/>
        <dbReference type="EC" id="3.1.4.58"/>
    </reaction>
</comment>
<dbReference type="NCBIfam" id="TIGR02258">
    <property type="entry name" value="2_5_ligase"/>
    <property type="match status" value="1"/>
</dbReference>
<reference evidence="3 4" key="1">
    <citation type="submission" date="2019-02" db="EMBL/GenBank/DDBJ databases">
        <title>Deep-cultivation of Planctomycetes and their phenomic and genomic characterization uncovers novel biology.</title>
        <authorList>
            <person name="Wiegand S."/>
            <person name="Jogler M."/>
            <person name="Boedeker C."/>
            <person name="Pinto D."/>
            <person name="Vollmers J."/>
            <person name="Rivas-Marin E."/>
            <person name="Kohn T."/>
            <person name="Peeters S.H."/>
            <person name="Heuer A."/>
            <person name="Rast P."/>
            <person name="Oberbeckmann S."/>
            <person name="Bunk B."/>
            <person name="Jeske O."/>
            <person name="Meyerdierks A."/>
            <person name="Storesund J.E."/>
            <person name="Kallscheuer N."/>
            <person name="Luecker S."/>
            <person name="Lage O.M."/>
            <person name="Pohl T."/>
            <person name="Merkel B.J."/>
            <person name="Hornburger P."/>
            <person name="Mueller R.-W."/>
            <person name="Bruemmer F."/>
            <person name="Labrenz M."/>
            <person name="Spormann A.M."/>
            <person name="Op den Camp H."/>
            <person name="Overmann J."/>
            <person name="Amann R."/>
            <person name="Jetten M.S.M."/>
            <person name="Mascher T."/>
            <person name="Medema M.H."/>
            <person name="Devos D.P."/>
            <person name="Kaster A.-K."/>
            <person name="Ovreas L."/>
            <person name="Rohde M."/>
            <person name="Galperin M.Y."/>
            <person name="Jogler C."/>
        </authorList>
    </citation>
    <scope>NUCLEOTIDE SEQUENCE [LARGE SCALE GENOMIC DNA]</scope>
    <source>
        <strain evidence="3 4">Mal52</strain>
    </source>
</reference>
<dbReference type="EC" id="3.1.4.58" evidence="2"/>
<feature type="short sequence motif" description="HXTX 1" evidence="2">
    <location>
        <begin position="39"/>
        <end position="42"/>
    </location>
</feature>
<feature type="active site" description="Proton donor" evidence="2">
    <location>
        <position position="39"/>
    </location>
</feature>
<accession>A0A517ZUH1</accession>
<keyword evidence="4" id="KW-1185">Reference proteome</keyword>
<keyword evidence="3" id="KW-0436">Ligase</keyword>
<name>A0A517ZUH1_9PLAN</name>
<dbReference type="GO" id="GO:0016874">
    <property type="term" value="F:ligase activity"/>
    <property type="evidence" value="ECO:0007669"/>
    <property type="project" value="UniProtKB-KW"/>
</dbReference>
<dbReference type="InterPro" id="IPR004175">
    <property type="entry name" value="RNA_CPDase"/>
</dbReference>
<dbReference type="Proteomes" id="UP000319383">
    <property type="component" value="Chromosome"/>
</dbReference>
<dbReference type="InterPro" id="IPR009097">
    <property type="entry name" value="Cyclic_Pdiesterase"/>
</dbReference>
<feature type="short sequence motif" description="HXTX 2" evidence="2">
    <location>
        <begin position="125"/>
        <end position="128"/>
    </location>
</feature>
<dbReference type="PANTHER" id="PTHR35561">
    <property type="entry name" value="RNA 2',3'-CYCLIC PHOSPHODIESTERASE"/>
    <property type="match status" value="1"/>
</dbReference>
<evidence type="ECO:0000313" key="4">
    <source>
        <dbReference type="Proteomes" id="UP000319383"/>
    </source>
</evidence>
<evidence type="ECO:0000256" key="2">
    <source>
        <dbReference type="HAMAP-Rule" id="MF_01940"/>
    </source>
</evidence>
<proteinExistence type="inferred from homology"/>
<dbReference type="Gene3D" id="3.90.1140.10">
    <property type="entry name" value="Cyclic phosphodiesterase"/>
    <property type="match status" value="1"/>
</dbReference>
<dbReference type="AlphaFoldDB" id="A0A517ZUH1"/>
<dbReference type="PANTHER" id="PTHR35561:SF1">
    <property type="entry name" value="RNA 2',3'-CYCLIC PHOSPHODIESTERASE"/>
    <property type="match status" value="1"/>
</dbReference>